<dbReference type="EMBL" id="FWWT01000016">
    <property type="protein sequence ID" value="SMB88833.1"/>
    <property type="molecule type" value="Genomic_DNA"/>
</dbReference>
<evidence type="ECO:0000313" key="2">
    <source>
        <dbReference type="Proteomes" id="UP000192731"/>
    </source>
</evidence>
<accession>A0A1W1V698</accession>
<keyword evidence="2" id="KW-1185">Reference proteome</keyword>
<dbReference type="RefSeq" id="WP_084052926.1">
    <property type="nucleotide sequence ID" value="NZ_FWWT01000016.1"/>
</dbReference>
<dbReference type="OrthoDB" id="9787103at2"/>
<sequence>MFPTNIVKPFSPRELVHRVRVLLERTLNINNNEQNILKFPRLKLELGRDDGLDYISTLWGVGYKFEVTDD</sequence>
<dbReference type="Gene3D" id="6.10.250.690">
    <property type="match status" value="1"/>
</dbReference>
<gene>
    <name evidence="1" type="ORF">SAMN00017405_0538</name>
</gene>
<dbReference type="Proteomes" id="UP000192731">
    <property type="component" value="Unassembled WGS sequence"/>
</dbReference>
<evidence type="ECO:0000313" key="1">
    <source>
        <dbReference type="EMBL" id="SMB88833.1"/>
    </source>
</evidence>
<proteinExistence type="predicted"/>
<name>A0A1W1V698_DESTI</name>
<organism evidence="1 2">
    <name type="scientific">Desulfonispora thiosulfatigenes DSM 11270</name>
    <dbReference type="NCBI Taxonomy" id="656914"/>
    <lineage>
        <taxon>Bacteria</taxon>
        <taxon>Bacillati</taxon>
        <taxon>Bacillota</taxon>
        <taxon>Clostridia</taxon>
        <taxon>Eubacteriales</taxon>
        <taxon>Peptococcaceae</taxon>
        <taxon>Desulfonispora</taxon>
    </lineage>
</organism>
<dbReference type="AlphaFoldDB" id="A0A1W1V698"/>
<reference evidence="1 2" key="1">
    <citation type="submission" date="2017-04" db="EMBL/GenBank/DDBJ databases">
        <authorList>
            <person name="Afonso C.L."/>
            <person name="Miller P.J."/>
            <person name="Scott M.A."/>
            <person name="Spackman E."/>
            <person name="Goraichik I."/>
            <person name="Dimitrov K.M."/>
            <person name="Suarez D.L."/>
            <person name="Swayne D.E."/>
        </authorList>
    </citation>
    <scope>NUCLEOTIDE SEQUENCE [LARGE SCALE GENOMIC DNA]</scope>
    <source>
        <strain evidence="1 2">DSM 11270</strain>
    </source>
</reference>
<dbReference type="STRING" id="656914.SAMN00017405_0538"/>
<protein>
    <submittedName>
        <fullName evidence="1">Response regulator receiver protein</fullName>
    </submittedName>
</protein>